<comment type="cofactor">
    <cofactor evidence="1 19">
        <name>FAD</name>
        <dbReference type="ChEBI" id="CHEBI:57692"/>
    </cofactor>
</comment>
<feature type="binding site" evidence="19">
    <location>
        <begin position="582"/>
        <end position="583"/>
    </location>
    <ligand>
        <name>FAD</name>
        <dbReference type="ChEBI" id="CHEBI:57692"/>
    </ligand>
</feature>
<keyword evidence="10" id="KW-0560">Oxidoreductase</keyword>
<evidence type="ECO:0000256" key="5">
    <source>
        <dbReference type="ARBA" id="ARBA00013177"/>
    </source>
</evidence>
<dbReference type="OrthoDB" id="269227at2759"/>
<evidence type="ECO:0000256" key="1">
    <source>
        <dbReference type="ARBA" id="ARBA00001974"/>
    </source>
</evidence>
<organism evidence="23 24">
    <name type="scientific">Pholiota conissans</name>
    <dbReference type="NCBI Taxonomy" id="109636"/>
    <lineage>
        <taxon>Eukaryota</taxon>
        <taxon>Fungi</taxon>
        <taxon>Dikarya</taxon>
        <taxon>Basidiomycota</taxon>
        <taxon>Agaricomycotina</taxon>
        <taxon>Agaricomycetes</taxon>
        <taxon>Agaricomycetidae</taxon>
        <taxon>Agaricales</taxon>
        <taxon>Agaricineae</taxon>
        <taxon>Strophariaceae</taxon>
        <taxon>Pholiota</taxon>
    </lineage>
</organism>
<accession>A0A9P6CWH5</accession>
<dbReference type="InterPro" id="IPR007867">
    <property type="entry name" value="GMC_OxRtase_C"/>
</dbReference>
<keyword evidence="11" id="KW-0325">Glycoprotein</keyword>
<feature type="active site" description="Proton acceptor" evidence="18">
    <location>
        <position position="581"/>
    </location>
</feature>
<dbReference type="Gene3D" id="3.30.560.10">
    <property type="entry name" value="Glucose Oxidase, domain 3"/>
    <property type="match status" value="1"/>
</dbReference>
<comment type="similarity">
    <text evidence="3 20">Belongs to the GMC oxidoreductase family.</text>
</comment>
<comment type="catalytic activity">
    <reaction evidence="16">
        <text>a pyranoside + acceptor = a pyranosid-3-ulose + reduced acceptor.</text>
        <dbReference type="EC" id="1.1.99.29"/>
    </reaction>
</comment>
<comment type="catalytic activity">
    <reaction evidence="14">
        <text>pyranose + acceptor = pyranos-2,3-diulose + reduced acceptor.</text>
        <dbReference type="EC" id="1.1.99.29"/>
    </reaction>
</comment>
<keyword evidence="24" id="KW-1185">Reference proteome</keyword>
<dbReference type="AlphaFoldDB" id="A0A9P6CWH5"/>
<dbReference type="InterPro" id="IPR036188">
    <property type="entry name" value="FAD/NAD-bd_sf"/>
</dbReference>
<dbReference type="InterPro" id="IPR012132">
    <property type="entry name" value="GMC_OxRdtase"/>
</dbReference>
<dbReference type="PROSITE" id="PS00624">
    <property type="entry name" value="GMC_OXRED_2"/>
    <property type="match status" value="1"/>
</dbReference>
<comment type="caution">
    <text evidence="23">The sequence shown here is derived from an EMBL/GenBank/DDBJ whole genome shotgun (WGS) entry which is preliminary data.</text>
</comment>
<dbReference type="PANTHER" id="PTHR11552">
    <property type="entry name" value="GLUCOSE-METHANOL-CHOLINE GMC OXIDOREDUCTASE"/>
    <property type="match status" value="1"/>
</dbReference>
<evidence type="ECO:0000256" key="2">
    <source>
        <dbReference type="ARBA" id="ARBA00004613"/>
    </source>
</evidence>
<evidence type="ECO:0000256" key="13">
    <source>
        <dbReference type="ARBA" id="ARBA00033986"/>
    </source>
</evidence>
<evidence type="ECO:0000259" key="21">
    <source>
        <dbReference type="PROSITE" id="PS00623"/>
    </source>
</evidence>
<comment type="catalytic activity">
    <reaction evidence="15">
        <text>pyranose + acceptor = pyranos-3-ulose + reduced acceptor.</text>
        <dbReference type="EC" id="1.1.99.29"/>
    </reaction>
</comment>
<evidence type="ECO:0000256" key="7">
    <source>
        <dbReference type="ARBA" id="ARBA00022630"/>
    </source>
</evidence>
<evidence type="ECO:0000256" key="14">
    <source>
        <dbReference type="ARBA" id="ARBA00034010"/>
    </source>
</evidence>
<feature type="domain" description="Glucose-methanol-choline oxidoreductase N-terminal" evidence="21">
    <location>
        <begin position="91"/>
        <end position="114"/>
    </location>
</feature>
<dbReference type="GO" id="GO:0033718">
    <property type="term" value="F:pyranose dehydrogenase (acceptor) activity"/>
    <property type="evidence" value="ECO:0007669"/>
    <property type="project" value="UniProtKB-EC"/>
</dbReference>
<feature type="domain" description="Glucose-methanol-choline oxidoreductase N-terminal" evidence="22">
    <location>
        <begin position="278"/>
        <end position="292"/>
    </location>
</feature>
<gene>
    <name evidence="23" type="ORF">BDN70DRAFT_268894</name>
</gene>
<feature type="active site" description="Proton donor" evidence="18">
    <location>
        <position position="538"/>
    </location>
</feature>
<evidence type="ECO:0000256" key="19">
    <source>
        <dbReference type="PIRSR" id="PIRSR000137-2"/>
    </source>
</evidence>
<dbReference type="Gene3D" id="3.50.50.60">
    <property type="entry name" value="FAD/NAD(P)-binding domain"/>
    <property type="match status" value="1"/>
</dbReference>
<dbReference type="EC" id="1.1.99.29" evidence="5"/>
<dbReference type="InterPro" id="IPR000172">
    <property type="entry name" value="GMC_OxRdtase_N"/>
</dbReference>
<evidence type="ECO:0000256" key="8">
    <source>
        <dbReference type="ARBA" id="ARBA00022729"/>
    </source>
</evidence>
<dbReference type="Pfam" id="PF05199">
    <property type="entry name" value="GMC_oxred_C"/>
    <property type="match status" value="1"/>
</dbReference>
<comment type="catalytic activity">
    <reaction evidence="17">
        <text>a pyranoside + acceptor = a pyranosid-3,4-diulose + reduced acceptor.</text>
        <dbReference type="EC" id="1.1.99.29"/>
    </reaction>
</comment>
<keyword evidence="6" id="KW-0964">Secreted</keyword>
<protein>
    <recommendedName>
        <fullName evidence="5">pyranose dehydrogenase (acceptor)</fullName>
        <ecNumber evidence="5">1.1.99.29</ecNumber>
    </recommendedName>
</protein>
<evidence type="ECO:0000256" key="10">
    <source>
        <dbReference type="ARBA" id="ARBA00023002"/>
    </source>
</evidence>
<dbReference type="PANTHER" id="PTHR11552:SF201">
    <property type="entry name" value="GLUCOSE-METHANOL-CHOLINE OXIDOREDUCTASE N-TERMINAL DOMAIN-CONTAINING PROTEIN"/>
    <property type="match status" value="1"/>
</dbReference>
<evidence type="ECO:0000259" key="22">
    <source>
        <dbReference type="PROSITE" id="PS00624"/>
    </source>
</evidence>
<evidence type="ECO:0000313" key="24">
    <source>
        <dbReference type="Proteomes" id="UP000807469"/>
    </source>
</evidence>
<reference evidence="23" key="1">
    <citation type="submission" date="2020-11" db="EMBL/GenBank/DDBJ databases">
        <authorList>
            <consortium name="DOE Joint Genome Institute"/>
            <person name="Ahrendt S."/>
            <person name="Riley R."/>
            <person name="Andreopoulos W."/>
            <person name="Labutti K."/>
            <person name="Pangilinan J."/>
            <person name="Ruiz-Duenas F.J."/>
            <person name="Barrasa J.M."/>
            <person name="Sanchez-Garcia M."/>
            <person name="Camarero S."/>
            <person name="Miyauchi S."/>
            <person name="Serrano A."/>
            <person name="Linde D."/>
            <person name="Babiker R."/>
            <person name="Drula E."/>
            <person name="Ayuso-Fernandez I."/>
            <person name="Pacheco R."/>
            <person name="Padilla G."/>
            <person name="Ferreira P."/>
            <person name="Barriuso J."/>
            <person name="Kellner H."/>
            <person name="Castanera R."/>
            <person name="Alfaro M."/>
            <person name="Ramirez L."/>
            <person name="Pisabarro A.G."/>
            <person name="Kuo A."/>
            <person name="Tritt A."/>
            <person name="Lipzen A."/>
            <person name="He G."/>
            <person name="Yan M."/>
            <person name="Ng V."/>
            <person name="Cullen D."/>
            <person name="Martin F."/>
            <person name="Rosso M.-N."/>
            <person name="Henrissat B."/>
            <person name="Hibbett D."/>
            <person name="Martinez A.T."/>
            <person name="Grigoriev I.V."/>
        </authorList>
    </citation>
    <scope>NUCLEOTIDE SEQUENCE</scope>
    <source>
        <strain evidence="23">CIRM-BRFM 674</strain>
    </source>
</reference>
<comment type="catalytic activity">
    <reaction evidence="13">
        <text>pyranose + acceptor = pyranos-2-ulose + reduced acceptor.</text>
        <dbReference type="EC" id="1.1.99.29"/>
    </reaction>
</comment>
<keyword evidence="9 19" id="KW-0274">FAD</keyword>
<keyword evidence="8" id="KW-0732">Signal</keyword>
<dbReference type="Pfam" id="PF00732">
    <property type="entry name" value="GMC_oxred_N"/>
    <property type="match status" value="1"/>
</dbReference>
<comment type="function">
    <text evidence="12">Catalyzes the single-oxidation or sequential double oxidation reaction of carbohydrates primarily at carbon-2 and/or carbon-3 with the concomitant reduction of the flavin. The enzyme exhibits a broad sugar substrate specificity, oxidizing different aldopyranoses to the corresponding C-1, C-2, C-3 or C-1,2, C-2,3 and C-3,4 (di)dehydro sugars with substrate-specific regioselectivity. Accepts only a narrow range of electron acceptors such as substituted benzoquinones and complexed metal ions and reacts extremely slowly with O(2) as acceptor. May play a role in the natural recycling of plant matter by oxidizing all major monosaccharides in lignocellulose and by reducing quinone compounds or reactive radical species generated during lignin depolymerization.</text>
</comment>
<dbReference type="GO" id="GO:0050660">
    <property type="term" value="F:flavin adenine dinucleotide binding"/>
    <property type="evidence" value="ECO:0007669"/>
    <property type="project" value="InterPro"/>
</dbReference>
<evidence type="ECO:0000256" key="6">
    <source>
        <dbReference type="ARBA" id="ARBA00022525"/>
    </source>
</evidence>
<evidence type="ECO:0000256" key="9">
    <source>
        <dbReference type="ARBA" id="ARBA00022827"/>
    </source>
</evidence>
<evidence type="ECO:0000313" key="23">
    <source>
        <dbReference type="EMBL" id="KAF9475239.1"/>
    </source>
</evidence>
<dbReference type="Proteomes" id="UP000807469">
    <property type="component" value="Unassembled WGS sequence"/>
</dbReference>
<evidence type="ECO:0000256" key="15">
    <source>
        <dbReference type="ARBA" id="ARBA00034029"/>
    </source>
</evidence>
<evidence type="ECO:0000256" key="11">
    <source>
        <dbReference type="ARBA" id="ARBA00023180"/>
    </source>
</evidence>
<name>A0A9P6CWH5_9AGAR</name>
<dbReference type="SUPFAM" id="SSF51905">
    <property type="entry name" value="FAD/NAD(P)-binding domain"/>
    <property type="match status" value="1"/>
</dbReference>
<evidence type="ECO:0000256" key="12">
    <source>
        <dbReference type="ARBA" id="ARBA00024699"/>
    </source>
</evidence>
<dbReference type="SUPFAM" id="SSF54373">
    <property type="entry name" value="FAD-linked reductases, C-terminal domain"/>
    <property type="match status" value="1"/>
</dbReference>
<comment type="subunit">
    <text evidence="4">Monomer.</text>
</comment>
<keyword evidence="7 20" id="KW-0285">Flavoprotein</keyword>
<dbReference type="PIRSF" id="PIRSF000137">
    <property type="entry name" value="Alcohol_oxidase"/>
    <property type="match status" value="1"/>
</dbReference>
<sequence>MAATIDQVSSKKFDYIVIGGGTAGLALASRLTEDVNTSVLVLEAGPANLNDPMLLTPGMLGVHFKNPQYDWAFETVPQKELDGRAVFWARGKTLGGSSAINFFQFHHPPKRDIDAFERLGNPGWNWDLLKKYYDKSSGFIPPGVKRDEISYNSDQRNTYGPVKYAYSMHPSGFEGPYQRVLKSIGIPVVKDPLLGDIKGTWITPLTIDPETKGRTYAANMYYIPNADRKNFTVLVNAQVAKIDLQKVNGVATATGVQFIYEGKLHTALASKEVILSAGSIMSPQILELSGIGSNKVLDNAGVETIIDLPGVGENIQEHIYSGTTFEVKKDIQDQFTTFDCLRDPAELEKQKVLFSTEGKGALAMAPTVMSFLPLSTVSPDAETLHQDLKKTINEGITTGRYSPALQKQFKLQLENIDGGHPNTEMVLVQGFVTPPIVAGPEPGKKYVTMSCFLNHPFSRGTIHIGSNNFLDSPAIDPHYFEEKHDLRVFIELVKFNRRVMQMEPLNSFFNAEVNPGFDHNSDKKIGDYLKKSFSTTFHTVGSCSMRPLEDGGVVSPQLKVYGTSNLRVVDISIIPLHIGSHPQSTAYAIGELAADIIEGKTLQT</sequence>
<comment type="subcellular location">
    <subcellularLocation>
        <location evidence="2">Secreted</location>
    </subcellularLocation>
</comment>
<dbReference type="PROSITE" id="PS00623">
    <property type="entry name" value="GMC_OXRED_1"/>
    <property type="match status" value="1"/>
</dbReference>
<feature type="binding site" evidence="19">
    <location>
        <position position="239"/>
    </location>
    <ligand>
        <name>FAD</name>
        <dbReference type="ChEBI" id="CHEBI:57692"/>
    </ligand>
</feature>
<evidence type="ECO:0000256" key="4">
    <source>
        <dbReference type="ARBA" id="ARBA00011245"/>
    </source>
</evidence>
<dbReference type="EMBL" id="MU155341">
    <property type="protein sequence ID" value="KAF9475239.1"/>
    <property type="molecule type" value="Genomic_DNA"/>
</dbReference>
<dbReference type="GO" id="GO:0005576">
    <property type="term" value="C:extracellular region"/>
    <property type="evidence" value="ECO:0007669"/>
    <property type="project" value="UniProtKB-SubCell"/>
</dbReference>
<evidence type="ECO:0000256" key="3">
    <source>
        <dbReference type="ARBA" id="ARBA00010790"/>
    </source>
</evidence>
<evidence type="ECO:0000256" key="17">
    <source>
        <dbReference type="ARBA" id="ARBA00034059"/>
    </source>
</evidence>
<proteinExistence type="inferred from homology"/>
<evidence type="ECO:0000256" key="18">
    <source>
        <dbReference type="PIRSR" id="PIRSR000137-1"/>
    </source>
</evidence>
<evidence type="ECO:0000256" key="20">
    <source>
        <dbReference type="RuleBase" id="RU003968"/>
    </source>
</evidence>
<evidence type="ECO:0000256" key="16">
    <source>
        <dbReference type="ARBA" id="ARBA00034050"/>
    </source>
</evidence>